<dbReference type="AlphaFoldDB" id="A0AAV4CIA5"/>
<dbReference type="Proteomes" id="UP000735302">
    <property type="component" value="Unassembled WGS sequence"/>
</dbReference>
<name>A0AAV4CIA5_9GAST</name>
<comment type="caution">
    <text evidence="1">The sequence shown here is derived from an EMBL/GenBank/DDBJ whole genome shotgun (WGS) entry which is preliminary data.</text>
</comment>
<protein>
    <submittedName>
        <fullName evidence="1">Uncharacterized protein</fullName>
    </submittedName>
</protein>
<reference evidence="1 2" key="1">
    <citation type="journal article" date="2021" name="Elife">
        <title>Chloroplast acquisition without the gene transfer in kleptoplastic sea slugs, Plakobranchus ocellatus.</title>
        <authorList>
            <person name="Maeda T."/>
            <person name="Takahashi S."/>
            <person name="Yoshida T."/>
            <person name="Shimamura S."/>
            <person name="Takaki Y."/>
            <person name="Nagai Y."/>
            <person name="Toyoda A."/>
            <person name="Suzuki Y."/>
            <person name="Arimoto A."/>
            <person name="Ishii H."/>
            <person name="Satoh N."/>
            <person name="Nishiyama T."/>
            <person name="Hasebe M."/>
            <person name="Maruyama T."/>
            <person name="Minagawa J."/>
            <person name="Obokata J."/>
            <person name="Shigenobu S."/>
        </authorList>
    </citation>
    <scope>NUCLEOTIDE SEQUENCE [LARGE SCALE GENOMIC DNA]</scope>
</reference>
<evidence type="ECO:0000313" key="2">
    <source>
        <dbReference type="Proteomes" id="UP000735302"/>
    </source>
</evidence>
<sequence length="88" mass="10115">MISSFQAFRNAPESVAGLMQSPRQKGSHYNNLISCFQAFLRPEHQRRDSNPQQKNPCRPWGGFSIHWTTSSFRATAVYFLFSSVLFSQ</sequence>
<organism evidence="1 2">
    <name type="scientific">Plakobranchus ocellatus</name>
    <dbReference type="NCBI Taxonomy" id="259542"/>
    <lineage>
        <taxon>Eukaryota</taxon>
        <taxon>Metazoa</taxon>
        <taxon>Spiralia</taxon>
        <taxon>Lophotrochozoa</taxon>
        <taxon>Mollusca</taxon>
        <taxon>Gastropoda</taxon>
        <taxon>Heterobranchia</taxon>
        <taxon>Euthyneura</taxon>
        <taxon>Panpulmonata</taxon>
        <taxon>Sacoglossa</taxon>
        <taxon>Placobranchoidea</taxon>
        <taxon>Plakobranchidae</taxon>
        <taxon>Plakobranchus</taxon>
    </lineage>
</organism>
<proteinExistence type="predicted"/>
<accession>A0AAV4CIA5</accession>
<dbReference type="EMBL" id="BLXT01006426">
    <property type="protein sequence ID" value="GFO31718.1"/>
    <property type="molecule type" value="Genomic_DNA"/>
</dbReference>
<evidence type="ECO:0000313" key="1">
    <source>
        <dbReference type="EMBL" id="GFO31718.1"/>
    </source>
</evidence>
<gene>
    <name evidence="1" type="ORF">PoB_005822300</name>
</gene>
<keyword evidence="2" id="KW-1185">Reference proteome</keyword>